<evidence type="ECO:0000256" key="2">
    <source>
        <dbReference type="SAM" id="MobiDB-lite"/>
    </source>
</evidence>
<proteinExistence type="predicted"/>
<dbReference type="EMBL" id="QZJZ01000094">
    <property type="protein sequence ID" value="RJP56481.1"/>
    <property type="molecule type" value="Genomic_DNA"/>
</dbReference>
<evidence type="ECO:0000313" key="4">
    <source>
        <dbReference type="EMBL" id="RJP56481.1"/>
    </source>
</evidence>
<dbReference type="SUPFAM" id="SSF54106">
    <property type="entry name" value="LysM domain"/>
    <property type="match status" value="1"/>
</dbReference>
<dbReference type="Pfam" id="PF01476">
    <property type="entry name" value="LysM"/>
    <property type="match status" value="1"/>
</dbReference>
<sequence>MKTIVPSVVYTLICGLFAPILLTGCTQDLREDMIQQEQNINSEMNRIQDRTLTTENRLEEISNLLIKMNDNVNENNKYIYSKLDELKTLNIQLSELQAANNQLAKRLDDMDAQTTKRLKVLLDEVLKENQRIIKRIRSVEKDVYGEAAPQPTVEQSSTSSGVDVMESSGDASEYVRHSVKSGENLWIIAQNYGVTMEDIANANKMESISDIIRPGQILIIPVRKE</sequence>
<dbReference type="Proteomes" id="UP000266426">
    <property type="component" value="Unassembled WGS sequence"/>
</dbReference>
<evidence type="ECO:0000313" key="5">
    <source>
        <dbReference type="Proteomes" id="UP000266426"/>
    </source>
</evidence>
<gene>
    <name evidence="4" type="ORF">C4541_12175</name>
</gene>
<dbReference type="SMART" id="SM00257">
    <property type="entry name" value="LysM"/>
    <property type="match status" value="1"/>
</dbReference>
<organism evidence="4 5">
    <name type="scientific">Candidatus Auribacter fodinae</name>
    <dbReference type="NCBI Taxonomy" id="2093366"/>
    <lineage>
        <taxon>Bacteria</taxon>
        <taxon>Pseudomonadati</taxon>
        <taxon>Candidatus Auribacterota</taxon>
        <taxon>Candidatus Auribacteria</taxon>
        <taxon>Candidatus Auribacterales</taxon>
        <taxon>Candidatus Auribacteraceae</taxon>
        <taxon>Candidatus Auribacter</taxon>
    </lineage>
</organism>
<reference evidence="4 5" key="1">
    <citation type="journal article" date="2017" name="ISME J.">
        <title>Energy and carbon metabolisms in a deep terrestrial subsurface fluid microbial community.</title>
        <authorList>
            <person name="Momper L."/>
            <person name="Jungbluth S.P."/>
            <person name="Lee M.D."/>
            <person name="Amend J.P."/>
        </authorList>
    </citation>
    <scope>NUCLEOTIDE SEQUENCE [LARGE SCALE GENOMIC DNA]</scope>
    <source>
        <strain evidence="4">SURF_26</strain>
    </source>
</reference>
<dbReference type="CDD" id="cd00118">
    <property type="entry name" value="LysM"/>
    <property type="match status" value="1"/>
</dbReference>
<dbReference type="InterPro" id="IPR036779">
    <property type="entry name" value="LysM_dom_sf"/>
</dbReference>
<dbReference type="PANTHER" id="PTHR33734">
    <property type="entry name" value="LYSM DOMAIN-CONTAINING GPI-ANCHORED PROTEIN 2"/>
    <property type="match status" value="1"/>
</dbReference>
<dbReference type="Gene3D" id="3.10.350.10">
    <property type="entry name" value="LysM domain"/>
    <property type="match status" value="1"/>
</dbReference>
<comment type="caution">
    <text evidence="4">The sequence shown here is derived from an EMBL/GenBank/DDBJ whole genome shotgun (WGS) entry which is preliminary data.</text>
</comment>
<feature type="coiled-coil region" evidence="1">
    <location>
        <begin position="86"/>
        <end position="142"/>
    </location>
</feature>
<dbReference type="PANTHER" id="PTHR33734:SF22">
    <property type="entry name" value="MEMBRANE-BOUND LYTIC MUREIN TRANSGLYCOSYLASE D"/>
    <property type="match status" value="1"/>
</dbReference>
<dbReference type="AlphaFoldDB" id="A0A3A4R4S5"/>
<feature type="domain" description="LysM" evidence="3">
    <location>
        <begin position="175"/>
        <end position="220"/>
    </location>
</feature>
<dbReference type="GO" id="GO:0008932">
    <property type="term" value="F:lytic endotransglycosylase activity"/>
    <property type="evidence" value="ECO:0007669"/>
    <property type="project" value="TreeGrafter"/>
</dbReference>
<keyword evidence="1" id="KW-0175">Coiled coil</keyword>
<evidence type="ECO:0000256" key="1">
    <source>
        <dbReference type="SAM" id="Coils"/>
    </source>
</evidence>
<dbReference type="PROSITE" id="PS51782">
    <property type="entry name" value="LYSM"/>
    <property type="match status" value="1"/>
</dbReference>
<accession>A0A3A4R4S5</accession>
<protein>
    <submittedName>
        <fullName evidence="4">LysM peptidoglycan-binding domain-containing protein</fullName>
    </submittedName>
</protein>
<name>A0A3A4R4S5_9BACT</name>
<dbReference type="InterPro" id="IPR018392">
    <property type="entry name" value="LysM"/>
</dbReference>
<feature type="compositionally biased region" description="Polar residues" evidence="2">
    <location>
        <begin position="152"/>
        <end position="161"/>
    </location>
</feature>
<dbReference type="PROSITE" id="PS51257">
    <property type="entry name" value="PROKAR_LIPOPROTEIN"/>
    <property type="match status" value="1"/>
</dbReference>
<evidence type="ECO:0000259" key="3">
    <source>
        <dbReference type="PROSITE" id="PS51782"/>
    </source>
</evidence>
<feature type="region of interest" description="Disordered" evidence="2">
    <location>
        <begin position="145"/>
        <end position="167"/>
    </location>
</feature>